<reference evidence="3 5" key="3">
    <citation type="journal article" date="2017" name="Gene Rep">
        <title>The ribosomal RNA operon (rrn) of Campylobacter concisus supports molecular typing to genomospecies level.</title>
        <authorList>
            <person name="Huq M."/>
            <person name="Van T.T.H."/>
            <person name="Gurtler V."/>
            <person name="Elshagmani E."/>
            <person name="Allemailem K.S."/>
            <person name="Smooker P.M."/>
            <person name="Istivan T.S."/>
        </authorList>
    </citation>
    <scope>NUCLEOTIDE SEQUENCE [LARGE SCALE GENOMIC DNA]</scope>
    <source>
        <strain evidence="3 5">RCH 26</strain>
    </source>
</reference>
<evidence type="ECO:0000313" key="4">
    <source>
        <dbReference type="Proteomes" id="UP000066049"/>
    </source>
</evidence>
<keyword evidence="1" id="KW-1133">Transmembrane helix</keyword>
<dbReference type="EMBL" id="CP012541">
    <property type="protein sequence ID" value="ALF47901.1"/>
    <property type="molecule type" value="Genomic_DNA"/>
</dbReference>
<dbReference type="AlphaFoldDB" id="A0A0M4TNC8"/>
<feature type="transmembrane region" description="Helical" evidence="1">
    <location>
        <begin position="61"/>
        <end position="84"/>
    </location>
</feature>
<protein>
    <submittedName>
        <fullName evidence="3">3-isopropylmalate dehydratase</fullName>
    </submittedName>
    <submittedName>
        <fullName evidence="2">Putative membrane protein</fullName>
    </submittedName>
</protein>
<feature type="transmembrane region" description="Helical" evidence="1">
    <location>
        <begin position="137"/>
        <end position="160"/>
    </location>
</feature>
<dbReference type="RefSeq" id="WP_054196863.1">
    <property type="nucleotide sequence ID" value="NZ_CABMKQ010000054.1"/>
</dbReference>
<reference evidence="2" key="2">
    <citation type="submission" date="2016-07" db="EMBL/GenBank/DDBJ databases">
        <title>Comparative genomics of the Campylobacter concisus group.</title>
        <authorList>
            <person name="Miller W.G."/>
            <person name="Yee E."/>
            <person name="Chapman M.H."/>
            <person name="Huynh S."/>
            <person name="Bono J.L."/>
            <person name="On S.L.W."/>
            <person name="StLeger J."/>
            <person name="Foster G."/>
            <person name="Parker C.T."/>
        </authorList>
    </citation>
    <scope>NUCLEOTIDE SEQUENCE</scope>
    <source>
        <strain evidence="2">ATCC 33237</strain>
    </source>
</reference>
<feature type="transmembrane region" description="Helical" evidence="1">
    <location>
        <begin position="16"/>
        <end position="41"/>
    </location>
</feature>
<evidence type="ECO:0000313" key="2">
    <source>
        <dbReference type="EMBL" id="ALF47901.1"/>
    </source>
</evidence>
<name>A0A0M4TNC8_9BACT</name>
<gene>
    <name evidence="3" type="ORF">A3835_01300</name>
    <name evidence="2" type="ORF">CCON33237_1239</name>
</gene>
<dbReference type="KEGG" id="ccoc:CCON33237_1239"/>
<dbReference type="PATRIC" id="fig|199.248.peg.1274"/>
<feature type="transmembrane region" description="Helical" evidence="1">
    <location>
        <begin position="96"/>
        <end position="116"/>
    </location>
</feature>
<evidence type="ECO:0000313" key="5">
    <source>
        <dbReference type="Proteomes" id="UP000192671"/>
    </source>
</evidence>
<organism evidence="2 4">
    <name type="scientific">Campylobacter concisus</name>
    <dbReference type="NCBI Taxonomy" id="199"/>
    <lineage>
        <taxon>Bacteria</taxon>
        <taxon>Pseudomonadati</taxon>
        <taxon>Campylobacterota</taxon>
        <taxon>Epsilonproteobacteria</taxon>
        <taxon>Campylobacterales</taxon>
        <taxon>Campylobacteraceae</taxon>
        <taxon>Campylobacter</taxon>
    </lineage>
</organism>
<dbReference type="GeneID" id="28662914"/>
<evidence type="ECO:0000256" key="1">
    <source>
        <dbReference type="SAM" id="Phobius"/>
    </source>
</evidence>
<proteinExistence type="predicted"/>
<accession>A0A0M4TNC8</accession>
<sequence>MSHYDIAFIKFDQVVLFLHVCFVALFVGLQAGLVLVGSYFIKNKFEDKERYHILLHIIRRFGIAIFILILCVIATSIVIIFGFYDANLTNPMASAMVATKCAIELFLLLNLSYIFYRYKKALKALRSHEMIELNESLIVIIYYFTPLNLLASLAAIYLGISYKVFL</sequence>
<dbReference type="Proteomes" id="UP000192671">
    <property type="component" value="Unassembled WGS sequence"/>
</dbReference>
<dbReference type="Proteomes" id="UP000066049">
    <property type="component" value="Chromosome"/>
</dbReference>
<evidence type="ECO:0000313" key="3">
    <source>
        <dbReference type="EMBL" id="ORI08957.1"/>
    </source>
</evidence>
<dbReference type="EMBL" id="LVWL01000017">
    <property type="protein sequence ID" value="ORI08957.1"/>
    <property type="molecule type" value="Genomic_DNA"/>
</dbReference>
<keyword evidence="1" id="KW-0812">Transmembrane</keyword>
<reference evidence="4" key="1">
    <citation type="submission" date="2015-08" db="EMBL/GenBank/DDBJ databases">
        <title>Comparative genomics of the Campylobacter concisus group.</title>
        <authorList>
            <person name="Miller W.G."/>
            <person name="Yee E."/>
            <person name="Chapman M.H."/>
            <person name="Huynh S."/>
            <person name="Bono J.L."/>
            <person name="On S.L.W."/>
            <person name="St Leger J."/>
            <person name="Foster G."/>
            <person name="Parker C.T."/>
        </authorList>
    </citation>
    <scope>NUCLEOTIDE SEQUENCE [LARGE SCALE GENOMIC DNA]</scope>
    <source>
        <strain evidence="4">ATCC 33237</strain>
    </source>
</reference>
<keyword evidence="1" id="KW-0472">Membrane</keyword>